<dbReference type="EMBL" id="MEZX01000002">
    <property type="protein sequence ID" value="OGD64970.1"/>
    <property type="molecule type" value="Genomic_DNA"/>
</dbReference>
<dbReference type="Proteomes" id="UP000177481">
    <property type="component" value="Unassembled WGS sequence"/>
</dbReference>
<proteinExistence type="predicted"/>
<dbReference type="Gene3D" id="3.90.79.10">
    <property type="entry name" value="Nucleoside Triphosphate Pyrophosphohydrolase"/>
    <property type="match status" value="1"/>
</dbReference>
<name>A0A1F5ECE2_9BACT</name>
<dbReference type="AlphaFoldDB" id="A0A1F5ECE2"/>
<comment type="caution">
    <text evidence="2">The sequence shown here is derived from an EMBL/GenBank/DDBJ whole genome shotgun (WGS) entry which is preliminary data.</text>
</comment>
<feature type="domain" description="Nudix hydrolase" evidence="1">
    <location>
        <begin position="12"/>
        <end position="147"/>
    </location>
</feature>
<dbReference type="InterPro" id="IPR000086">
    <property type="entry name" value="NUDIX_hydrolase_dom"/>
</dbReference>
<gene>
    <name evidence="2" type="ORF">A3A71_02915</name>
</gene>
<organism evidence="2 3">
    <name type="scientific">Candidatus Berkelbacteria bacterium RIFCSPLOWO2_01_FULL_50_28</name>
    <dbReference type="NCBI Taxonomy" id="1797471"/>
    <lineage>
        <taxon>Bacteria</taxon>
        <taxon>Candidatus Berkelbacteria</taxon>
    </lineage>
</organism>
<dbReference type="InterPro" id="IPR015797">
    <property type="entry name" value="NUDIX_hydrolase-like_dom_sf"/>
</dbReference>
<evidence type="ECO:0000259" key="1">
    <source>
        <dbReference type="PROSITE" id="PS51462"/>
    </source>
</evidence>
<dbReference type="STRING" id="1797471.A3A71_02915"/>
<evidence type="ECO:0000313" key="3">
    <source>
        <dbReference type="Proteomes" id="UP000177481"/>
    </source>
</evidence>
<sequence>MSNIFRGQEGAPYHLSVGAVVVNDEGLIACRHHQHDEHNRPVDAFLLMRETIEPGETIENAVARGLKEEFGLVAKITQFLGPVVSHYGYKNFTVEKTTLFFLCRFTKLVELKENDFESSGNLEWHDLDLLIEKQHAQAKHLSRDDIDDSLALKRAKEILG</sequence>
<dbReference type="PROSITE" id="PS51462">
    <property type="entry name" value="NUDIX"/>
    <property type="match status" value="1"/>
</dbReference>
<reference evidence="2 3" key="1">
    <citation type="journal article" date="2016" name="Nat. Commun.">
        <title>Thousands of microbial genomes shed light on interconnected biogeochemical processes in an aquifer system.</title>
        <authorList>
            <person name="Anantharaman K."/>
            <person name="Brown C.T."/>
            <person name="Hug L.A."/>
            <person name="Sharon I."/>
            <person name="Castelle C.J."/>
            <person name="Probst A.J."/>
            <person name="Thomas B.C."/>
            <person name="Singh A."/>
            <person name="Wilkins M.J."/>
            <person name="Karaoz U."/>
            <person name="Brodie E.L."/>
            <person name="Williams K.H."/>
            <person name="Hubbard S.S."/>
            <person name="Banfield J.F."/>
        </authorList>
    </citation>
    <scope>NUCLEOTIDE SEQUENCE [LARGE SCALE GENOMIC DNA]</scope>
</reference>
<dbReference type="Pfam" id="PF00293">
    <property type="entry name" value="NUDIX"/>
    <property type="match status" value="1"/>
</dbReference>
<dbReference type="SUPFAM" id="SSF55811">
    <property type="entry name" value="Nudix"/>
    <property type="match status" value="1"/>
</dbReference>
<protein>
    <recommendedName>
        <fullName evidence="1">Nudix hydrolase domain-containing protein</fullName>
    </recommendedName>
</protein>
<evidence type="ECO:0000313" key="2">
    <source>
        <dbReference type="EMBL" id="OGD64970.1"/>
    </source>
</evidence>
<accession>A0A1F5ECE2</accession>